<name>A0ABN7WRA6_GIGMA</name>
<evidence type="ECO:0000256" key="1">
    <source>
        <dbReference type="SAM" id="MobiDB-lite"/>
    </source>
</evidence>
<sequence length="158" mass="18206">MSDDTSDTNMENNQPKIANTRSKRKKNENYVKTQLKTYILRLKSDDIPTLIGVKPNSIDADQWSTFLEIAKKASEESKCTAEWTYVSALFRQTYYVVQKSKERINRDKKGKKDFIKIILTNSISDSTSVMQSSRIKAAYDHITDLISKLESQNISREI</sequence>
<gene>
    <name evidence="2" type="ORF">GMARGA_LOCUS34169</name>
</gene>
<reference evidence="2 3" key="1">
    <citation type="submission" date="2021-06" db="EMBL/GenBank/DDBJ databases">
        <authorList>
            <person name="Kallberg Y."/>
            <person name="Tangrot J."/>
            <person name="Rosling A."/>
        </authorList>
    </citation>
    <scope>NUCLEOTIDE SEQUENCE [LARGE SCALE GENOMIC DNA]</scope>
    <source>
        <strain evidence="2 3">120-4 pot B 10/14</strain>
    </source>
</reference>
<evidence type="ECO:0000313" key="2">
    <source>
        <dbReference type="EMBL" id="CAG8838832.1"/>
    </source>
</evidence>
<feature type="compositionally biased region" description="Polar residues" evidence="1">
    <location>
        <begin position="7"/>
        <end position="20"/>
    </location>
</feature>
<dbReference type="Proteomes" id="UP000789901">
    <property type="component" value="Unassembled WGS sequence"/>
</dbReference>
<protein>
    <submittedName>
        <fullName evidence="2">12304_t:CDS:1</fullName>
    </submittedName>
</protein>
<dbReference type="EMBL" id="CAJVQB010059088">
    <property type="protein sequence ID" value="CAG8838832.1"/>
    <property type="molecule type" value="Genomic_DNA"/>
</dbReference>
<proteinExistence type="predicted"/>
<feature type="non-terminal residue" evidence="2">
    <location>
        <position position="158"/>
    </location>
</feature>
<comment type="caution">
    <text evidence="2">The sequence shown here is derived from an EMBL/GenBank/DDBJ whole genome shotgun (WGS) entry which is preliminary data.</text>
</comment>
<feature type="region of interest" description="Disordered" evidence="1">
    <location>
        <begin position="1"/>
        <end position="26"/>
    </location>
</feature>
<keyword evidence="3" id="KW-1185">Reference proteome</keyword>
<evidence type="ECO:0000313" key="3">
    <source>
        <dbReference type="Proteomes" id="UP000789901"/>
    </source>
</evidence>
<organism evidence="2 3">
    <name type="scientific">Gigaspora margarita</name>
    <dbReference type="NCBI Taxonomy" id="4874"/>
    <lineage>
        <taxon>Eukaryota</taxon>
        <taxon>Fungi</taxon>
        <taxon>Fungi incertae sedis</taxon>
        <taxon>Mucoromycota</taxon>
        <taxon>Glomeromycotina</taxon>
        <taxon>Glomeromycetes</taxon>
        <taxon>Diversisporales</taxon>
        <taxon>Gigasporaceae</taxon>
        <taxon>Gigaspora</taxon>
    </lineage>
</organism>
<accession>A0ABN7WRA6</accession>